<evidence type="ECO:0000256" key="5">
    <source>
        <dbReference type="ARBA" id="ARBA00022475"/>
    </source>
</evidence>
<evidence type="ECO:0000259" key="17">
    <source>
        <dbReference type="Pfam" id="PF02706"/>
    </source>
</evidence>
<organism evidence="20">
    <name type="scientific">hydrothermal vent metagenome</name>
    <dbReference type="NCBI Taxonomy" id="652676"/>
    <lineage>
        <taxon>unclassified sequences</taxon>
        <taxon>metagenomes</taxon>
        <taxon>ecological metagenomes</taxon>
    </lineage>
</organism>
<keyword evidence="12 16" id="KW-1133">Transmembrane helix</keyword>
<evidence type="ECO:0000256" key="12">
    <source>
        <dbReference type="ARBA" id="ARBA00022989"/>
    </source>
</evidence>
<keyword evidence="13 16" id="KW-0472">Membrane</keyword>
<gene>
    <name evidence="20" type="ORF">MNB_SV-15-407</name>
</gene>
<dbReference type="Gene3D" id="3.40.50.300">
    <property type="entry name" value="P-loop containing nucleotide triphosphate hydrolases"/>
    <property type="match status" value="1"/>
</dbReference>
<dbReference type="InterPro" id="IPR027417">
    <property type="entry name" value="P-loop_NTPase"/>
</dbReference>
<sequence length="767" mass="89523">MEAKEFNFDNDEIDVRRALSTIYRYKFSIIFLMIVMTIFMGTNVYKKKNVYQSVVTIEVGSEVSKREKDDLLSDAIGVSQETNFMTEMDIIKSRELISKAIKKVGMLHRYYTKHSYKLVEYYKNRPFTVDLKDGFNKEFELYPLDENSFRLKLKFKNKSGQEIKYSNIHYYNKWIRTKYFHLKVKLNKKLTQNKYIFIVPEIDTVVNALQSKITVSMKSKDSNILKITYQDTIALRTKEFLDELAKEYIKRGLEEKTKEATQKLFFIEEQLKKLYLNLSQSQDRIELFKMKRGTLNIDAHAKIKIENIDKYRLQLSQIKMDEEILNRIYNRIKKGKGIDTISLAGVKLSDMSISILIRGLQEDIIKKKSLQIQYTDAHPLIIAINKSIKEKKSMIKATLKNLRNSYRNKRKNIEKLIKEQVKILNSLPKYEREYSNLTRKHKVNEKIYSYLLSKKIEAEIAKASTVNKNKILDFAPIPIEPVSPKRKMVTIIGTILGLILGLIYAFVREFFDNRIKTERDIALVTKVPIVALIPKNMIITKNLVIKKEVKIDILNYPSPIFNEAFKTLRTNIELLYPNHRSIVISLTSTVTDEGKVTTAINLASIFSYTNKKVILLNFDLRRSNILDSFGKCDFGINSVLRGENRVEDVIQKSIYNNLDVIHSGKEEKNSINILHTQNVKNIIIKLRELYGIIILVTPPVAFTKDAKIIMSHSDMSLYIVKNMFSKRDYLKNLDEFSKKVNDLGIVLCNIDMKDNQKLMNKYYNLEK</sequence>
<dbReference type="GO" id="GO:0005886">
    <property type="term" value="C:plasma membrane"/>
    <property type="evidence" value="ECO:0007669"/>
    <property type="project" value="UniProtKB-SubCell"/>
</dbReference>
<keyword evidence="14" id="KW-0829">Tyrosine-protein kinase</keyword>
<dbReference type="Pfam" id="PF02706">
    <property type="entry name" value="Wzz"/>
    <property type="match status" value="1"/>
</dbReference>
<dbReference type="EMBL" id="FRYL01000021">
    <property type="protein sequence ID" value="SHO80758.1"/>
    <property type="molecule type" value="Genomic_DNA"/>
</dbReference>
<evidence type="ECO:0000259" key="18">
    <source>
        <dbReference type="Pfam" id="PF13614"/>
    </source>
</evidence>
<keyword evidence="8 16" id="KW-0812">Transmembrane</keyword>
<evidence type="ECO:0000256" key="7">
    <source>
        <dbReference type="ARBA" id="ARBA00022679"/>
    </source>
</evidence>
<evidence type="ECO:0000256" key="14">
    <source>
        <dbReference type="ARBA" id="ARBA00023137"/>
    </source>
</evidence>
<proteinExistence type="inferred from homology"/>
<protein>
    <recommendedName>
        <fullName evidence="4">non-specific protein-tyrosine kinase</fullName>
        <ecNumber evidence="4">2.7.10.2</ecNumber>
    </recommendedName>
</protein>
<reference evidence="20" key="1">
    <citation type="submission" date="2016-10" db="EMBL/GenBank/DDBJ databases">
        <authorList>
            <person name="de Groot N.N."/>
        </authorList>
    </citation>
    <scope>NUCLEOTIDE SEQUENCE</scope>
</reference>
<evidence type="ECO:0000259" key="19">
    <source>
        <dbReference type="Pfam" id="PF13807"/>
    </source>
</evidence>
<accession>A0A1W1EIQ8</accession>
<comment type="similarity">
    <text evidence="2">Belongs to the CpsD/CapB family.</text>
</comment>
<keyword evidence="7 20" id="KW-0808">Transferase</keyword>
<feature type="domain" description="Tyrosine-protein kinase G-rich" evidence="19">
    <location>
        <begin position="431"/>
        <end position="509"/>
    </location>
</feature>
<dbReference type="PANTHER" id="PTHR32309:SF13">
    <property type="entry name" value="FERRIC ENTEROBACTIN TRANSPORT PROTEIN FEPE"/>
    <property type="match status" value="1"/>
</dbReference>
<dbReference type="InterPro" id="IPR050445">
    <property type="entry name" value="Bact_polysacc_biosynth/exp"/>
</dbReference>
<dbReference type="EC" id="2.7.10.2" evidence="4"/>
<comment type="subcellular location">
    <subcellularLocation>
        <location evidence="1">Cell inner membrane</location>
        <topology evidence="1">Multi-pass membrane protein</topology>
    </subcellularLocation>
</comment>
<evidence type="ECO:0000256" key="8">
    <source>
        <dbReference type="ARBA" id="ARBA00022692"/>
    </source>
</evidence>
<dbReference type="InterPro" id="IPR005702">
    <property type="entry name" value="Wzc-like_C"/>
</dbReference>
<comment type="similarity">
    <text evidence="3">Belongs to the etk/wzc family.</text>
</comment>
<dbReference type="GO" id="GO:0004715">
    <property type="term" value="F:non-membrane spanning protein tyrosine kinase activity"/>
    <property type="evidence" value="ECO:0007669"/>
    <property type="project" value="UniProtKB-EC"/>
</dbReference>
<dbReference type="Pfam" id="PF13614">
    <property type="entry name" value="AAA_31"/>
    <property type="match status" value="1"/>
</dbReference>
<evidence type="ECO:0000256" key="11">
    <source>
        <dbReference type="ARBA" id="ARBA00022840"/>
    </source>
</evidence>
<evidence type="ECO:0000256" key="10">
    <source>
        <dbReference type="ARBA" id="ARBA00022777"/>
    </source>
</evidence>
<keyword evidence="11" id="KW-0067">ATP-binding</keyword>
<feature type="domain" description="AAA" evidence="18">
    <location>
        <begin position="593"/>
        <end position="717"/>
    </location>
</feature>
<feature type="domain" description="Polysaccharide chain length determinant N-terminal" evidence="17">
    <location>
        <begin position="11"/>
        <end position="103"/>
    </location>
</feature>
<comment type="catalytic activity">
    <reaction evidence="15">
        <text>L-tyrosyl-[protein] + ATP = O-phospho-L-tyrosyl-[protein] + ADP + H(+)</text>
        <dbReference type="Rhea" id="RHEA:10596"/>
        <dbReference type="Rhea" id="RHEA-COMP:10136"/>
        <dbReference type="Rhea" id="RHEA-COMP:20101"/>
        <dbReference type="ChEBI" id="CHEBI:15378"/>
        <dbReference type="ChEBI" id="CHEBI:30616"/>
        <dbReference type="ChEBI" id="CHEBI:46858"/>
        <dbReference type="ChEBI" id="CHEBI:61978"/>
        <dbReference type="ChEBI" id="CHEBI:456216"/>
        <dbReference type="EC" id="2.7.10.2"/>
    </reaction>
</comment>
<dbReference type="Pfam" id="PF13807">
    <property type="entry name" value="GNVR"/>
    <property type="match status" value="1"/>
</dbReference>
<keyword evidence="5" id="KW-1003">Cell membrane</keyword>
<keyword evidence="6" id="KW-0997">Cell inner membrane</keyword>
<dbReference type="PANTHER" id="PTHR32309">
    <property type="entry name" value="TYROSINE-PROTEIN KINASE"/>
    <property type="match status" value="1"/>
</dbReference>
<evidence type="ECO:0000256" key="2">
    <source>
        <dbReference type="ARBA" id="ARBA00007316"/>
    </source>
</evidence>
<evidence type="ECO:0000256" key="15">
    <source>
        <dbReference type="ARBA" id="ARBA00051245"/>
    </source>
</evidence>
<evidence type="ECO:0000256" key="1">
    <source>
        <dbReference type="ARBA" id="ARBA00004429"/>
    </source>
</evidence>
<dbReference type="CDD" id="cd05387">
    <property type="entry name" value="BY-kinase"/>
    <property type="match status" value="1"/>
</dbReference>
<evidence type="ECO:0000256" key="3">
    <source>
        <dbReference type="ARBA" id="ARBA00008883"/>
    </source>
</evidence>
<dbReference type="AlphaFoldDB" id="A0A1W1EIQ8"/>
<evidence type="ECO:0000256" key="13">
    <source>
        <dbReference type="ARBA" id="ARBA00023136"/>
    </source>
</evidence>
<feature type="transmembrane region" description="Helical" evidence="16">
    <location>
        <begin position="488"/>
        <end position="507"/>
    </location>
</feature>
<evidence type="ECO:0000256" key="6">
    <source>
        <dbReference type="ARBA" id="ARBA00022519"/>
    </source>
</evidence>
<dbReference type="InterPro" id="IPR032807">
    <property type="entry name" value="GNVR"/>
</dbReference>
<dbReference type="InterPro" id="IPR003856">
    <property type="entry name" value="LPS_length_determ_N"/>
</dbReference>
<dbReference type="InterPro" id="IPR025669">
    <property type="entry name" value="AAA_dom"/>
</dbReference>
<keyword evidence="10 20" id="KW-0418">Kinase</keyword>
<evidence type="ECO:0000256" key="4">
    <source>
        <dbReference type="ARBA" id="ARBA00011903"/>
    </source>
</evidence>
<keyword evidence="9" id="KW-0547">Nucleotide-binding</keyword>
<dbReference type="SUPFAM" id="SSF52540">
    <property type="entry name" value="P-loop containing nucleoside triphosphate hydrolases"/>
    <property type="match status" value="1"/>
</dbReference>
<name>A0A1W1EIQ8_9ZZZZ</name>
<evidence type="ECO:0000256" key="9">
    <source>
        <dbReference type="ARBA" id="ARBA00022741"/>
    </source>
</evidence>
<evidence type="ECO:0000313" key="20">
    <source>
        <dbReference type="EMBL" id="SHO80758.1"/>
    </source>
</evidence>
<feature type="transmembrane region" description="Helical" evidence="16">
    <location>
        <begin position="25"/>
        <end position="45"/>
    </location>
</feature>
<evidence type="ECO:0000256" key="16">
    <source>
        <dbReference type="SAM" id="Phobius"/>
    </source>
</evidence>